<dbReference type="PANTHER" id="PTHR46361:SF3">
    <property type="entry name" value="ELECTRON CARRIER_ PROTEIN DISULFIDE OXIDOREDUCTASE"/>
    <property type="match status" value="1"/>
</dbReference>
<accession>A0A9X2L472</accession>
<evidence type="ECO:0000256" key="1">
    <source>
        <dbReference type="SAM" id="SignalP"/>
    </source>
</evidence>
<evidence type="ECO:0000313" key="3">
    <source>
        <dbReference type="EMBL" id="MCP9291934.1"/>
    </source>
</evidence>
<feature type="domain" description="DUF547" evidence="2">
    <location>
        <begin position="77"/>
        <end position="204"/>
    </location>
</feature>
<dbReference type="InterPro" id="IPR006869">
    <property type="entry name" value="DUF547"/>
</dbReference>
<reference evidence="3" key="1">
    <citation type="submission" date="2022-06" db="EMBL/GenBank/DDBJ databases">
        <title>Gracilimonas sp. CAU 1638 isolated from sea sediment.</title>
        <authorList>
            <person name="Kim W."/>
        </authorList>
    </citation>
    <scope>NUCLEOTIDE SEQUENCE</scope>
    <source>
        <strain evidence="3">CAU 1638</strain>
    </source>
</reference>
<organism evidence="3 4">
    <name type="scientific">Gracilimonas sediminicola</name>
    <dbReference type="NCBI Taxonomy" id="2952158"/>
    <lineage>
        <taxon>Bacteria</taxon>
        <taxon>Pseudomonadati</taxon>
        <taxon>Balneolota</taxon>
        <taxon>Balneolia</taxon>
        <taxon>Balneolales</taxon>
        <taxon>Balneolaceae</taxon>
        <taxon>Gracilimonas</taxon>
    </lineage>
</organism>
<feature type="signal peptide" evidence="1">
    <location>
        <begin position="1"/>
        <end position="22"/>
    </location>
</feature>
<name>A0A9X2L472_9BACT</name>
<dbReference type="Proteomes" id="UP001139125">
    <property type="component" value="Unassembled WGS sequence"/>
</dbReference>
<evidence type="ECO:0000313" key="4">
    <source>
        <dbReference type="Proteomes" id="UP001139125"/>
    </source>
</evidence>
<comment type="caution">
    <text evidence="3">The sequence shown here is derived from an EMBL/GenBank/DDBJ whole genome shotgun (WGS) entry which is preliminary data.</text>
</comment>
<gene>
    <name evidence="3" type="ORF">NM125_10140</name>
</gene>
<protein>
    <submittedName>
        <fullName evidence="3">DUF547 domain-containing protein</fullName>
    </submittedName>
</protein>
<keyword evidence="4" id="KW-1185">Reference proteome</keyword>
<dbReference type="Pfam" id="PF04784">
    <property type="entry name" value="DUF547"/>
    <property type="match status" value="1"/>
</dbReference>
<sequence>MKNILFSVLLMAGVLASVDGQAQDEISADSLNLDAMTYAELSEQMIENLRQGKSTKAIQEKLANVSEKELKESLDSEGERKAFWLNVYNAYVQIILTEDPELFEDRDSVFGYNFFSSPQITIAGKDVSFDDIEHGIIRRSKVKISGGYASNPFPGGYEKKFRWDEVDPRIHFALNCGAAACPYIAAYDPDRVNEQLDITTKQYLEKTTDYYPEENRVVVNKLMSWFRADFGGKSGAVQMLKDYEIVPQDADPSVEFKEYDWTLELGNYKDI</sequence>
<dbReference type="RefSeq" id="WP_255134808.1">
    <property type="nucleotide sequence ID" value="NZ_JANDBC010000002.1"/>
</dbReference>
<keyword evidence="1" id="KW-0732">Signal</keyword>
<dbReference type="PANTHER" id="PTHR46361">
    <property type="entry name" value="ELECTRON CARRIER/ PROTEIN DISULFIDE OXIDOREDUCTASE"/>
    <property type="match status" value="1"/>
</dbReference>
<proteinExistence type="predicted"/>
<dbReference type="AlphaFoldDB" id="A0A9X2L472"/>
<feature type="chain" id="PRO_5040908515" evidence="1">
    <location>
        <begin position="23"/>
        <end position="271"/>
    </location>
</feature>
<evidence type="ECO:0000259" key="2">
    <source>
        <dbReference type="Pfam" id="PF04784"/>
    </source>
</evidence>
<dbReference type="EMBL" id="JANDBC010000002">
    <property type="protein sequence ID" value="MCP9291934.1"/>
    <property type="molecule type" value="Genomic_DNA"/>
</dbReference>